<dbReference type="EMBL" id="CP155571">
    <property type="protein sequence ID" value="XFO74454.1"/>
    <property type="molecule type" value="Genomic_DNA"/>
</dbReference>
<dbReference type="InterPro" id="IPR029052">
    <property type="entry name" value="Metallo-depent_PP-like"/>
</dbReference>
<organism evidence="4 5">
    <name type="scientific">Sporomusa acidovorans (strain ATCC 49682 / DSM 3132 / Mol)</name>
    <dbReference type="NCBI Taxonomy" id="1123286"/>
    <lineage>
        <taxon>Bacteria</taxon>
        <taxon>Bacillati</taxon>
        <taxon>Bacillota</taxon>
        <taxon>Negativicutes</taxon>
        <taxon>Selenomonadales</taxon>
        <taxon>Sporomusaceae</taxon>
        <taxon>Sporomusa</taxon>
    </lineage>
</organism>
<dbReference type="InterPro" id="IPR008963">
    <property type="entry name" value="Purple_acid_Pase-like_N"/>
</dbReference>
<gene>
    <name evidence="4" type="ORF">SPACI_045640</name>
</gene>
<dbReference type="Pfam" id="PF16656">
    <property type="entry name" value="Pur_ac_phosph_N"/>
    <property type="match status" value="1"/>
</dbReference>
<accession>A0ABZ3J7T6</accession>
<name>A0ABZ3J7T6_SPOA4</name>
<dbReference type="RefSeq" id="WP_245692539.1">
    <property type="nucleotide sequence ID" value="NZ_CP155571.1"/>
</dbReference>
<reference evidence="4" key="1">
    <citation type="submission" date="2024-05" db="EMBL/GenBank/DDBJ databases">
        <title>Isolation and characterization of Sporomusa carbonis sp. nov., a carboxydotrophic hydrogenogen in the genus of Sporomusa isolated from a charcoal burning pile.</title>
        <authorList>
            <person name="Boeer T."/>
            <person name="Rosenbaum F."/>
            <person name="Eysell L."/>
            <person name="Mueller V."/>
            <person name="Daniel R."/>
            <person name="Poehlein A."/>
        </authorList>
    </citation>
    <scope>NUCLEOTIDE SEQUENCE [LARGE SCALE GENOMIC DNA]</scope>
    <source>
        <strain evidence="4">DSM 3132</strain>
    </source>
</reference>
<dbReference type="SUPFAM" id="SSF56300">
    <property type="entry name" value="Metallo-dependent phosphatases"/>
    <property type="match status" value="1"/>
</dbReference>
<dbReference type="PANTHER" id="PTHR45867">
    <property type="entry name" value="PURPLE ACID PHOSPHATASE"/>
    <property type="match status" value="1"/>
</dbReference>
<evidence type="ECO:0000256" key="2">
    <source>
        <dbReference type="SAM" id="SignalP"/>
    </source>
</evidence>
<dbReference type="Proteomes" id="UP000216052">
    <property type="component" value="Chromosome"/>
</dbReference>
<dbReference type="Pfam" id="PF00149">
    <property type="entry name" value="Metallophos"/>
    <property type="match status" value="1"/>
</dbReference>
<evidence type="ECO:0000256" key="1">
    <source>
        <dbReference type="ARBA" id="ARBA00022729"/>
    </source>
</evidence>
<keyword evidence="1 2" id="KW-0732">Signal</keyword>
<proteinExistence type="predicted"/>
<dbReference type="Gene3D" id="2.60.40.380">
    <property type="entry name" value="Purple acid phosphatase-like, N-terminal"/>
    <property type="match status" value="1"/>
</dbReference>
<dbReference type="Gene3D" id="3.60.21.10">
    <property type="match status" value="1"/>
</dbReference>
<keyword evidence="5" id="KW-1185">Reference proteome</keyword>
<dbReference type="InterPro" id="IPR003961">
    <property type="entry name" value="FN3_dom"/>
</dbReference>
<dbReference type="PROSITE" id="PS50853">
    <property type="entry name" value="FN3"/>
    <property type="match status" value="1"/>
</dbReference>
<evidence type="ECO:0000313" key="4">
    <source>
        <dbReference type="EMBL" id="XFO74454.1"/>
    </source>
</evidence>
<dbReference type="CDD" id="cd00063">
    <property type="entry name" value="FN3"/>
    <property type="match status" value="1"/>
</dbReference>
<dbReference type="InterPro" id="IPR004843">
    <property type="entry name" value="Calcineurin-like_PHP"/>
</dbReference>
<dbReference type="SUPFAM" id="SSF49363">
    <property type="entry name" value="Purple acid phosphatase, N-terminal domain"/>
    <property type="match status" value="1"/>
</dbReference>
<protein>
    <recommendedName>
        <fullName evidence="3">Fibronectin type-III domain-containing protein</fullName>
    </recommendedName>
</protein>
<evidence type="ECO:0000259" key="3">
    <source>
        <dbReference type="PROSITE" id="PS50853"/>
    </source>
</evidence>
<feature type="chain" id="PRO_5046921718" description="Fibronectin type-III domain-containing protein" evidence="2">
    <location>
        <begin position="27"/>
        <end position="418"/>
    </location>
</feature>
<evidence type="ECO:0000313" key="5">
    <source>
        <dbReference type="Proteomes" id="UP000216052"/>
    </source>
</evidence>
<dbReference type="PANTHER" id="PTHR45867:SF3">
    <property type="entry name" value="ACID PHOSPHATASE TYPE 7"/>
    <property type="match status" value="1"/>
</dbReference>
<sequence>MRKYKLFLHILLLLVVLLGSSSGLFAAIAAGETVPEHITLTWSEDPKTTQTITWQTAATTVDGLVQYAEAMNKQLLPLHAVRIAADVTALHTNTGSVAVHSATLTGLKPNTRYVYQVGGISGWSQPQYFTTAPATDKAFSFLVFGDSQSMNYGTWEKTLHNAFRVNHQAAFFANVGDLVDVGQDYSHWDKWFRAGQGVIDTIPAMPITGNHEFYTVQHHQFSLPELFTAKLKLPLNGPEGLKGRVYSFDYGDAHFVMLDSQEGEQRGFVPDMLERQKVWLEKDLQQTRKKWKIGFIHRPLYNNKPGEGEINIRKAFAPIFDKYHMDVVFTGHDHTYARTYSLFAGMPTDSPAKGTIYAATGRSGTKTYPNVLSKERHAFFYDPQDEPNYLVVAVDQTTLAVKAFKQSGVLIDSWEIRK</sequence>
<dbReference type="InterPro" id="IPR015914">
    <property type="entry name" value="PAPs_N"/>
</dbReference>
<feature type="signal peptide" evidence="2">
    <location>
        <begin position="1"/>
        <end position="26"/>
    </location>
</feature>
<feature type="domain" description="Fibronectin type-III" evidence="3">
    <location>
        <begin position="34"/>
        <end position="134"/>
    </location>
</feature>